<dbReference type="Proteomes" id="UP000245946">
    <property type="component" value="Unassembled WGS sequence"/>
</dbReference>
<dbReference type="GO" id="GO:0000422">
    <property type="term" value="P:autophagy of mitochondrion"/>
    <property type="evidence" value="ECO:0007669"/>
    <property type="project" value="TreeGrafter"/>
</dbReference>
<dbReference type="InterPro" id="IPR042527">
    <property type="entry name" value="Atg5_UblA_dom_sf"/>
</dbReference>
<evidence type="ECO:0000313" key="12">
    <source>
        <dbReference type="Proteomes" id="UP000245946"/>
    </source>
</evidence>
<evidence type="ECO:0000259" key="10">
    <source>
        <dbReference type="Pfam" id="PF20638"/>
    </source>
</evidence>
<keyword evidence="5 6" id="KW-0072">Autophagy</keyword>
<dbReference type="Pfam" id="PF04106">
    <property type="entry name" value="ATG5_UblB"/>
    <property type="match status" value="1"/>
</dbReference>
<gene>
    <name evidence="11" type="ORF">FA09DRAFT_345377</name>
</gene>
<feature type="domain" description="Autophagy protein ATG5 UblB" evidence="8">
    <location>
        <begin position="360"/>
        <end position="451"/>
    </location>
</feature>
<accession>A0A316ZDH8</accession>
<dbReference type="GO" id="GO:0034274">
    <property type="term" value="C:Atg12-Atg5-Atg16 complex"/>
    <property type="evidence" value="ECO:0007669"/>
    <property type="project" value="TreeGrafter"/>
</dbReference>
<dbReference type="GO" id="GO:0061908">
    <property type="term" value="C:phagophore"/>
    <property type="evidence" value="ECO:0007669"/>
    <property type="project" value="TreeGrafter"/>
</dbReference>
<dbReference type="GO" id="GO:0019776">
    <property type="term" value="F:Atg8-family ligase activity"/>
    <property type="evidence" value="ECO:0007669"/>
    <property type="project" value="TreeGrafter"/>
</dbReference>
<dbReference type="InterPro" id="IPR048318">
    <property type="entry name" value="ATG5_UblB"/>
</dbReference>
<evidence type="ECO:0000256" key="5">
    <source>
        <dbReference type="ARBA" id="ARBA00023006"/>
    </source>
</evidence>
<feature type="compositionally biased region" description="Low complexity" evidence="7">
    <location>
        <begin position="7"/>
        <end position="35"/>
    </location>
</feature>
<dbReference type="STRING" id="58919.A0A316ZDH8"/>
<evidence type="ECO:0000256" key="2">
    <source>
        <dbReference type="ARBA" id="ARBA00006910"/>
    </source>
</evidence>
<evidence type="ECO:0000256" key="3">
    <source>
        <dbReference type="ARBA" id="ARBA00022499"/>
    </source>
</evidence>
<dbReference type="AlphaFoldDB" id="A0A316ZDH8"/>
<comment type="subcellular location">
    <subcellularLocation>
        <location evidence="1 6">Preautophagosomal structure membrane</location>
        <topology evidence="1 6">Peripheral membrane protein</topology>
    </subcellularLocation>
</comment>
<sequence length="456" mass="46590">MSPPSRAPSLSLSPSNATPASPLTSLGNVSLPPSAAPASAAAAASLFSASGSGSQADAAGAAAPTGGLADTLRRQIFGATLPLHIELHAPDVGRTAGWSTRGSEGGVEEYWMLAPRISYLPLLLPTLQAQLVEPACAALALPVPPASDYYFSDSRGALKWHHPLGLQHDLRPSPTLPWRITLHLRGASAERLGTSGEASAAKAAFMGALKSSDFVRHGNTRRVGNLRKEEQDRMWEGVCAHEWGTYQAVASKLLPAVPHDFTLAAASSTASSSATERASVAGSIHSAAPSASAAPGGATAGSLGANAWGASSTSLSPSVASTATGASPAVSSPEAAPPSSGNGTAAAQGQQKDLTARRTPLRIHLPDAPVLMEAAKAWSEDGRALPLSHALSATFPLLFPPTSTFAPERTAARARPLARVYVHGVEMPSETPLPWLGGAAAGADGWVNICVRPEEE</sequence>
<dbReference type="Gene3D" id="3.10.20.90">
    <property type="entry name" value="Phosphatidylinositol 3-kinase Catalytic Subunit, Chain A, domain 1"/>
    <property type="match status" value="1"/>
</dbReference>
<proteinExistence type="inferred from homology"/>
<dbReference type="InterPro" id="IPR007239">
    <property type="entry name" value="Atg5"/>
</dbReference>
<dbReference type="Pfam" id="PF20638">
    <property type="entry name" value="ATG5_UblA"/>
    <property type="match status" value="1"/>
</dbReference>
<dbReference type="GO" id="GO:0034045">
    <property type="term" value="C:phagophore assembly site membrane"/>
    <property type="evidence" value="ECO:0007669"/>
    <property type="project" value="UniProtKB-SubCell"/>
</dbReference>
<comment type="similarity">
    <text evidence="2 6">Belongs to the ATG5 family.</text>
</comment>
<feature type="domain" description="Autophagy protein ATG5 alpha-helical bundle region" evidence="9">
    <location>
        <begin position="200"/>
        <end position="255"/>
    </location>
</feature>
<keyword evidence="12" id="KW-1185">Reference proteome</keyword>
<dbReference type="InterPro" id="IPR048939">
    <property type="entry name" value="ATG5_UblA"/>
</dbReference>
<keyword evidence="3 6" id="KW-1017">Isopeptide bond</keyword>
<dbReference type="GO" id="GO:0005776">
    <property type="term" value="C:autophagosome"/>
    <property type="evidence" value="ECO:0007669"/>
    <property type="project" value="TreeGrafter"/>
</dbReference>
<evidence type="ECO:0000256" key="6">
    <source>
        <dbReference type="RuleBase" id="RU361202"/>
    </source>
</evidence>
<protein>
    <recommendedName>
        <fullName evidence="6">Autophagy protein 5</fullName>
    </recommendedName>
</protein>
<comment type="subunit">
    <text evidence="6">Conjugated with ATG12.</text>
</comment>
<dbReference type="Gene3D" id="3.10.20.620">
    <property type="match status" value="1"/>
</dbReference>
<name>A0A316ZDH8_9BASI</name>
<evidence type="ECO:0000313" key="11">
    <source>
        <dbReference type="EMBL" id="PWN99760.1"/>
    </source>
</evidence>
<keyword evidence="6" id="KW-0813">Transport</keyword>
<organism evidence="11 12">
    <name type="scientific">Tilletiopsis washingtonensis</name>
    <dbReference type="NCBI Taxonomy" id="58919"/>
    <lineage>
        <taxon>Eukaryota</taxon>
        <taxon>Fungi</taxon>
        <taxon>Dikarya</taxon>
        <taxon>Basidiomycota</taxon>
        <taxon>Ustilaginomycotina</taxon>
        <taxon>Exobasidiomycetes</taxon>
        <taxon>Entylomatales</taxon>
        <taxon>Entylomatales incertae sedis</taxon>
        <taxon>Tilletiopsis</taxon>
    </lineage>
</organism>
<comment type="function">
    <text evidence="6">Involved in cytoplasm to vacuole transport (Cvt) and autophagic vesicle formation.</text>
</comment>
<dbReference type="GO" id="GO:0006995">
    <property type="term" value="P:cellular response to nitrogen starvation"/>
    <property type="evidence" value="ECO:0007669"/>
    <property type="project" value="TreeGrafter"/>
</dbReference>
<keyword evidence="6" id="KW-0472">Membrane</keyword>
<feature type="region of interest" description="Disordered" evidence="7">
    <location>
        <begin position="1"/>
        <end position="35"/>
    </location>
</feature>
<feature type="domain" description="Autophagy protein ATG5 UblA" evidence="10">
    <location>
        <begin position="79"/>
        <end position="183"/>
    </location>
</feature>
<dbReference type="Gene3D" id="1.10.246.190">
    <property type="entry name" value="Autophagy protein Apg5, helix rich domain"/>
    <property type="match status" value="1"/>
</dbReference>
<evidence type="ECO:0000256" key="7">
    <source>
        <dbReference type="SAM" id="MobiDB-lite"/>
    </source>
</evidence>
<evidence type="ECO:0000259" key="8">
    <source>
        <dbReference type="Pfam" id="PF04106"/>
    </source>
</evidence>
<evidence type="ECO:0000256" key="1">
    <source>
        <dbReference type="ARBA" id="ARBA00004623"/>
    </source>
</evidence>
<feature type="compositionally biased region" description="Polar residues" evidence="7">
    <location>
        <begin position="341"/>
        <end position="353"/>
    </location>
</feature>
<dbReference type="OrthoDB" id="272162at2759"/>
<reference evidence="11 12" key="1">
    <citation type="journal article" date="2018" name="Mol. Biol. Evol.">
        <title>Broad Genomic Sampling Reveals a Smut Pathogenic Ancestry of the Fungal Clade Ustilaginomycotina.</title>
        <authorList>
            <person name="Kijpornyongpan T."/>
            <person name="Mondo S.J."/>
            <person name="Barry K."/>
            <person name="Sandor L."/>
            <person name="Lee J."/>
            <person name="Lipzen A."/>
            <person name="Pangilinan J."/>
            <person name="LaButti K."/>
            <person name="Hainaut M."/>
            <person name="Henrissat B."/>
            <person name="Grigoriev I.V."/>
            <person name="Spatafora J.W."/>
            <person name="Aime M.C."/>
        </authorList>
    </citation>
    <scope>NUCLEOTIDE SEQUENCE [LARGE SCALE GENOMIC DNA]</scope>
    <source>
        <strain evidence="11 12">MCA 4186</strain>
    </source>
</reference>
<feature type="compositionally biased region" description="Low complexity" evidence="7">
    <location>
        <begin position="314"/>
        <end position="340"/>
    </location>
</feature>
<evidence type="ECO:0000259" key="9">
    <source>
        <dbReference type="Pfam" id="PF20637"/>
    </source>
</evidence>
<dbReference type="EMBL" id="KZ819287">
    <property type="protein sequence ID" value="PWN99760.1"/>
    <property type="molecule type" value="Genomic_DNA"/>
</dbReference>
<dbReference type="Pfam" id="PF20637">
    <property type="entry name" value="ATG5_HBR"/>
    <property type="match status" value="1"/>
</dbReference>
<dbReference type="PANTHER" id="PTHR13040:SF2">
    <property type="entry name" value="AUTOPHAGY PROTEIN 5"/>
    <property type="match status" value="1"/>
</dbReference>
<evidence type="ECO:0000256" key="4">
    <source>
        <dbReference type="ARBA" id="ARBA00022843"/>
    </source>
</evidence>
<dbReference type="InterPro" id="IPR048940">
    <property type="entry name" value="ATG5_HBR"/>
</dbReference>
<dbReference type="GeneID" id="37272236"/>
<dbReference type="InterPro" id="IPR042526">
    <property type="entry name" value="Atg5_HR"/>
</dbReference>
<dbReference type="RefSeq" id="XP_025600039.1">
    <property type="nucleotide sequence ID" value="XM_025744692.1"/>
</dbReference>
<keyword evidence="4 6" id="KW-0832">Ubl conjugation</keyword>
<dbReference type="GO" id="GO:0044233">
    <property type="term" value="C:mitochondria-associated endoplasmic reticulum membrane contact site"/>
    <property type="evidence" value="ECO:0007669"/>
    <property type="project" value="TreeGrafter"/>
</dbReference>
<dbReference type="GO" id="GO:0034727">
    <property type="term" value="P:piecemeal microautophagy of the nucleus"/>
    <property type="evidence" value="ECO:0007669"/>
    <property type="project" value="TreeGrafter"/>
</dbReference>
<feature type="region of interest" description="Disordered" evidence="7">
    <location>
        <begin position="314"/>
        <end position="353"/>
    </location>
</feature>
<dbReference type="PANTHER" id="PTHR13040">
    <property type="entry name" value="AUTOPHAGY PROTEIN 5"/>
    <property type="match status" value="1"/>
</dbReference>